<dbReference type="KEGG" id="emi:Emin_1455"/>
<dbReference type="HOGENOM" id="CLU_1319265_0_0_0"/>
<gene>
    <name evidence="2" type="ordered locus">Emin_1455</name>
</gene>
<evidence type="ECO:0000313" key="3">
    <source>
        <dbReference type="Proteomes" id="UP000001029"/>
    </source>
</evidence>
<keyword evidence="1" id="KW-0732">Signal</keyword>
<name>B2KEQ7_ELUMP</name>
<dbReference type="EMBL" id="CP001055">
    <property type="protein sequence ID" value="ACC99003.1"/>
    <property type="molecule type" value="Genomic_DNA"/>
</dbReference>
<evidence type="ECO:0000313" key="2">
    <source>
        <dbReference type="EMBL" id="ACC99003.1"/>
    </source>
</evidence>
<dbReference type="RefSeq" id="WP_012415618.1">
    <property type="nucleotide sequence ID" value="NC_010644.1"/>
</dbReference>
<accession>B2KEQ7</accession>
<dbReference type="AlphaFoldDB" id="B2KEQ7"/>
<evidence type="ECO:0000256" key="1">
    <source>
        <dbReference type="SAM" id="SignalP"/>
    </source>
</evidence>
<dbReference type="PROSITE" id="PS51257">
    <property type="entry name" value="PROKAR_LIPOPROTEIN"/>
    <property type="match status" value="1"/>
</dbReference>
<protein>
    <recommendedName>
        <fullName evidence="4">Lipoprotein</fullName>
    </recommendedName>
</protein>
<proteinExistence type="predicted"/>
<reference evidence="2 3" key="1">
    <citation type="journal article" date="2009" name="Appl. Environ. Microbiol.">
        <title>Genomic analysis of 'Elusimicrobium minutum,' the first cultivated representative of the phylum 'Elusimicrobia' (formerly termite group 1).</title>
        <authorList>
            <person name="Herlemann D.P.R."/>
            <person name="Geissinger O."/>
            <person name="Ikeda-Ohtsubo W."/>
            <person name="Kunin V."/>
            <person name="Sun H."/>
            <person name="Lapidus A."/>
            <person name="Hugenholtz P."/>
            <person name="Brune A."/>
        </authorList>
    </citation>
    <scope>NUCLEOTIDE SEQUENCE [LARGE SCALE GENOMIC DNA]</scope>
    <source>
        <strain evidence="2 3">Pei191</strain>
    </source>
</reference>
<organism evidence="2 3">
    <name type="scientific">Elusimicrobium minutum (strain Pei191)</name>
    <dbReference type="NCBI Taxonomy" id="445932"/>
    <lineage>
        <taxon>Bacteria</taxon>
        <taxon>Pseudomonadati</taxon>
        <taxon>Elusimicrobiota</taxon>
        <taxon>Elusimicrobia</taxon>
        <taxon>Elusimicrobiales</taxon>
        <taxon>Elusimicrobiaceae</taxon>
        <taxon>Elusimicrobium</taxon>
    </lineage>
</organism>
<keyword evidence="3" id="KW-1185">Reference proteome</keyword>
<feature type="signal peptide" evidence="1">
    <location>
        <begin position="1"/>
        <end position="18"/>
    </location>
</feature>
<dbReference type="Proteomes" id="UP000001029">
    <property type="component" value="Chromosome"/>
</dbReference>
<feature type="chain" id="PRO_5002778411" description="Lipoprotein" evidence="1">
    <location>
        <begin position="19"/>
        <end position="208"/>
    </location>
</feature>
<sequence>MKKLIFILPIIFLGCATASTQSARERNEKCSEFEEVEVFQTFNDGGLAYVCERKSYDNCAMGMTVAVLKERGEDLWDSKRIKAPKGKCFAYDGVYKYISKDERGRTVPIVRLDYAYAPSSEKEALERVEDLRVHLYHECLDEANAEFINEKETNTNKCKCFADLTVEKLINIASMDNQTQDTVAKTFGKSFITEAEKACGKMPKNIKI</sequence>
<evidence type="ECO:0008006" key="4">
    <source>
        <dbReference type="Google" id="ProtNLM"/>
    </source>
</evidence>